<dbReference type="EMBL" id="NRRL01000017">
    <property type="protein sequence ID" value="MBK1668130.1"/>
    <property type="molecule type" value="Genomic_DNA"/>
</dbReference>
<name>A0ABS1DCK0_9PROT</name>
<comment type="caution">
    <text evidence="2">The sequence shown here is derived from an EMBL/GenBank/DDBJ whole genome shotgun (WGS) entry which is preliminary data.</text>
</comment>
<reference evidence="2 3" key="1">
    <citation type="journal article" date="2020" name="Microorganisms">
        <title>Osmotic Adaptation and Compatible Solute Biosynthesis of Phototrophic Bacteria as Revealed from Genome Analyses.</title>
        <authorList>
            <person name="Imhoff J.F."/>
            <person name="Rahn T."/>
            <person name="Kunzel S."/>
            <person name="Keller A."/>
            <person name="Neulinger S.C."/>
        </authorList>
    </citation>
    <scope>NUCLEOTIDE SEQUENCE [LARGE SCALE GENOMIC DNA]</scope>
    <source>
        <strain evidence="2 3">DSM 9895</strain>
    </source>
</reference>
<evidence type="ECO:0000313" key="2">
    <source>
        <dbReference type="EMBL" id="MBK1668130.1"/>
    </source>
</evidence>
<evidence type="ECO:0008006" key="4">
    <source>
        <dbReference type="Google" id="ProtNLM"/>
    </source>
</evidence>
<organism evidence="2 3">
    <name type="scientific">Rhodovibrio sodomensis</name>
    <dbReference type="NCBI Taxonomy" id="1088"/>
    <lineage>
        <taxon>Bacteria</taxon>
        <taxon>Pseudomonadati</taxon>
        <taxon>Pseudomonadota</taxon>
        <taxon>Alphaproteobacteria</taxon>
        <taxon>Rhodospirillales</taxon>
        <taxon>Rhodovibrionaceae</taxon>
        <taxon>Rhodovibrio</taxon>
    </lineage>
</organism>
<feature type="signal peptide" evidence="1">
    <location>
        <begin position="1"/>
        <end position="35"/>
    </location>
</feature>
<evidence type="ECO:0000256" key="1">
    <source>
        <dbReference type="SAM" id="SignalP"/>
    </source>
</evidence>
<sequence length="168" mass="18038">MPKAMSFAMPATLRTILAGLTALAALALSTGPAPGQEILQPNPAFSPKKVVSIQLKALQRNDTPDPDAGIRQTWAFAHPDNRQVTGPYPRFQRMIKMPSYEVLLGHSDHVIEKVAQTDGVARFAVTVTAPSGQVYGYRWEVRKIAEGEHAGAWATTAVSPAMDAGDST</sequence>
<dbReference type="Proteomes" id="UP001296873">
    <property type="component" value="Unassembled WGS sequence"/>
</dbReference>
<accession>A0ABS1DCK0</accession>
<protein>
    <recommendedName>
        <fullName evidence="4">DUF4864 domain-containing protein</fullName>
    </recommendedName>
</protein>
<feature type="chain" id="PRO_5046502133" description="DUF4864 domain-containing protein" evidence="1">
    <location>
        <begin position="36"/>
        <end position="168"/>
    </location>
</feature>
<keyword evidence="3" id="KW-1185">Reference proteome</keyword>
<gene>
    <name evidence="2" type="ORF">CKO28_08785</name>
</gene>
<dbReference type="PANTHER" id="PTHR35716">
    <property type="entry name" value="OS05G0574700 PROTEIN-RELATED"/>
    <property type="match status" value="1"/>
</dbReference>
<proteinExistence type="predicted"/>
<keyword evidence="1" id="KW-0732">Signal</keyword>
<dbReference type="RefSeq" id="WP_200340300.1">
    <property type="nucleotide sequence ID" value="NZ_NRRL01000017.1"/>
</dbReference>
<evidence type="ECO:0000313" key="3">
    <source>
        <dbReference type="Proteomes" id="UP001296873"/>
    </source>
</evidence>